<dbReference type="OrthoDB" id="4781at2759"/>
<name>A0A9Q0NZT8_SALVM</name>
<accession>A0A9Q0NZT8</accession>
<sequence length="220" mass="25326">MFLQSLSLRKAGVFLFFYFLAFSLHVSARPATFLQDFRVTWADSHIRKIDGGRSIQLVLDQYSGCGFASKAKYLFGRVSMRIKLIPGDSAGTMNSDTDSVRDELDFEFLGNRTGQPYTVQTNVFAHGKDYHLYTIFWNHQHIVFYVDDVPIRVYKNNEARGIPFPKLQPMGVYSTLWEADDWATRGGLEKINWSRAPFYAYYKDFDIEGMPGSRTSNLCF</sequence>
<protein>
    <submittedName>
        <fullName evidence="4">XYLOGLUCAN ENDOTRANSGLUCOSYLASE/HYDROLASE PROTEIN 8-RELATED</fullName>
    </submittedName>
</protein>
<dbReference type="InterPro" id="IPR013320">
    <property type="entry name" value="ConA-like_dom_sf"/>
</dbReference>
<gene>
    <name evidence="4" type="ORF">OIU85_009285</name>
</gene>
<dbReference type="SUPFAM" id="SSF49899">
    <property type="entry name" value="Concanavalin A-like lectins/glucanases"/>
    <property type="match status" value="1"/>
</dbReference>
<keyword evidence="5" id="KW-1185">Reference proteome</keyword>
<dbReference type="InterPro" id="IPR044791">
    <property type="entry name" value="Beta-glucanase/XTH"/>
</dbReference>
<dbReference type="Gene3D" id="2.60.120.200">
    <property type="match status" value="1"/>
</dbReference>
<dbReference type="PROSITE" id="PS51762">
    <property type="entry name" value="GH16_2"/>
    <property type="match status" value="1"/>
</dbReference>
<reference evidence="4" key="2">
    <citation type="journal article" date="2023" name="Int. J. Mol. Sci.">
        <title>De Novo Assembly and Annotation of 11 Diverse Shrub Willow (Salix) Genomes Reveals Novel Gene Organization in Sex-Linked Regions.</title>
        <authorList>
            <person name="Hyden B."/>
            <person name="Feng K."/>
            <person name="Yates T.B."/>
            <person name="Jawdy S."/>
            <person name="Cereghino C."/>
            <person name="Smart L.B."/>
            <person name="Muchero W."/>
        </authorList>
    </citation>
    <scope>NUCLEOTIDE SEQUENCE [LARGE SCALE GENOMIC DNA]</scope>
    <source>
        <tissue evidence="4">Shoot tip</tissue>
    </source>
</reference>
<dbReference type="AlphaFoldDB" id="A0A9Q0NZT8"/>
<reference evidence="4" key="1">
    <citation type="submission" date="2022-11" db="EMBL/GenBank/DDBJ databases">
        <authorList>
            <person name="Hyden B.L."/>
            <person name="Feng K."/>
            <person name="Yates T."/>
            <person name="Jawdy S."/>
            <person name="Smart L.B."/>
            <person name="Muchero W."/>
        </authorList>
    </citation>
    <scope>NUCLEOTIDE SEQUENCE</scope>
    <source>
        <tissue evidence="4">Shoot tip</tissue>
    </source>
</reference>
<dbReference type="PROSITE" id="PS01034">
    <property type="entry name" value="GH16_1"/>
    <property type="match status" value="1"/>
</dbReference>
<keyword evidence="2" id="KW-0326">Glycosidase</keyword>
<dbReference type="EMBL" id="JAPFFL010000014">
    <property type="protein sequence ID" value="KAJ6678809.1"/>
    <property type="molecule type" value="Genomic_DNA"/>
</dbReference>
<dbReference type="PANTHER" id="PTHR31062">
    <property type="entry name" value="XYLOGLUCAN ENDOTRANSGLUCOSYLASE/HYDROLASE PROTEIN 8-RELATED"/>
    <property type="match status" value="1"/>
</dbReference>
<comment type="caution">
    <text evidence="4">The sequence shown here is derived from an EMBL/GenBank/DDBJ whole genome shotgun (WGS) entry which is preliminary data.</text>
</comment>
<dbReference type="GO" id="GO:0004553">
    <property type="term" value="F:hydrolase activity, hydrolyzing O-glycosyl compounds"/>
    <property type="evidence" value="ECO:0007669"/>
    <property type="project" value="InterPro"/>
</dbReference>
<evidence type="ECO:0000313" key="5">
    <source>
        <dbReference type="Proteomes" id="UP001151529"/>
    </source>
</evidence>
<evidence type="ECO:0000259" key="3">
    <source>
        <dbReference type="PROSITE" id="PS51762"/>
    </source>
</evidence>
<evidence type="ECO:0000313" key="4">
    <source>
        <dbReference type="EMBL" id="KAJ6678809.1"/>
    </source>
</evidence>
<evidence type="ECO:0000256" key="1">
    <source>
        <dbReference type="ARBA" id="ARBA00022801"/>
    </source>
</evidence>
<dbReference type="InterPro" id="IPR000757">
    <property type="entry name" value="Beta-glucanase-like"/>
</dbReference>
<dbReference type="GO" id="GO:0005975">
    <property type="term" value="P:carbohydrate metabolic process"/>
    <property type="evidence" value="ECO:0007669"/>
    <property type="project" value="InterPro"/>
</dbReference>
<dbReference type="Proteomes" id="UP001151529">
    <property type="component" value="Chromosome 7"/>
</dbReference>
<dbReference type="InterPro" id="IPR008263">
    <property type="entry name" value="GH16_AS"/>
</dbReference>
<dbReference type="Pfam" id="PF00722">
    <property type="entry name" value="Glyco_hydro_16"/>
    <property type="match status" value="1"/>
</dbReference>
<evidence type="ECO:0000256" key="2">
    <source>
        <dbReference type="ARBA" id="ARBA00023295"/>
    </source>
</evidence>
<organism evidence="4 5">
    <name type="scientific">Salix viminalis</name>
    <name type="common">Common osier</name>
    <name type="synonym">Basket willow</name>
    <dbReference type="NCBI Taxonomy" id="40686"/>
    <lineage>
        <taxon>Eukaryota</taxon>
        <taxon>Viridiplantae</taxon>
        <taxon>Streptophyta</taxon>
        <taxon>Embryophyta</taxon>
        <taxon>Tracheophyta</taxon>
        <taxon>Spermatophyta</taxon>
        <taxon>Magnoliopsida</taxon>
        <taxon>eudicotyledons</taxon>
        <taxon>Gunneridae</taxon>
        <taxon>Pentapetalae</taxon>
        <taxon>rosids</taxon>
        <taxon>fabids</taxon>
        <taxon>Malpighiales</taxon>
        <taxon>Salicaceae</taxon>
        <taxon>Saliceae</taxon>
        <taxon>Salix</taxon>
    </lineage>
</organism>
<keyword evidence="1" id="KW-0378">Hydrolase</keyword>
<feature type="domain" description="GH16" evidence="3">
    <location>
        <begin position="27"/>
        <end position="202"/>
    </location>
</feature>
<proteinExistence type="predicted"/>